<organism evidence="3 4">
    <name type="scientific">Kockovaella imperatae</name>
    <dbReference type="NCBI Taxonomy" id="4999"/>
    <lineage>
        <taxon>Eukaryota</taxon>
        <taxon>Fungi</taxon>
        <taxon>Dikarya</taxon>
        <taxon>Basidiomycota</taxon>
        <taxon>Agaricomycotina</taxon>
        <taxon>Tremellomycetes</taxon>
        <taxon>Tremellales</taxon>
        <taxon>Cuniculitremaceae</taxon>
        <taxon>Kockovaella</taxon>
    </lineage>
</organism>
<dbReference type="RefSeq" id="XP_021869288.1">
    <property type="nucleotide sequence ID" value="XM_022011944.1"/>
</dbReference>
<dbReference type="Proteomes" id="UP000193218">
    <property type="component" value="Unassembled WGS sequence"/>
</dbReference>
<proteinExistence type="predicted"/>
<protein>
    <recommendedName>
        <fullName evidence="2">RRM domain-containing protein</fullName>
    </recommendedName>
</protein>
<dbReference type="Pfam" id="PF00076">
    <property type="entry name" value="RRM_1"/>
    <property type="match status" value="1"/>
</dbReference>
<evidence type="ECO:0000256" key="1">
    <source>
        <dbReference type="PROSITE-ProRule" id="PRU00176"/>
    </source>
</evidence>
<dbReference type="EMBL" id="NBSH01000012">
    <property type="protein sequence ID" value="ORX35072.1"/>
    <property type="molecule type" value="Genomic_DNA"/>
</dbReference>
<dbReference type="PROSITE" id="PS50102">
    <property type="entry name" value="RRM"/>
    <property type="match status" value="1"/>
</dbReference>
<dbReference type="GO" id="GO:0003723">
    <property type="term" value="F:RNA binding"/>
    <property type="evidence" value="ECO:0007669"/>
    <property type="project" value="UniProtKB-UniRule"/>
</dbReference>
<evidence type="ECO:0000313" key="3">
    <source>
        <dbReference type="EMBL" id="ORX35072.1"/>
    </source>
</evidence>
<dbReference type="GeneID" id="33553752"/>
<feature type="domain" description="RRM" evidence="2">
    <location>
        <begin position="158"/>
        <end position="234"/>
    </location>
</feature>
<dbReference type="SMART" id="SM00360">
    <property type="entry name" value="RRM"/>
    <property type="match status" value="1"/>
</dbReference>
<dbReference type="InterPro" id="IPR035979">
    <property type="entry name" value="RBD_domain_sf"/>
</dbReference>
<dbReference type="InterPro" id="IPR051485">
    <property type="entry name" value="SR-CTD_assoc_factor"/>
</dbReference>
<dbReference type="PANTHER" id="PTHR23140:SF0">
    <property type="entry name" value="U2 SNRNP-ASSOCIATED SURP MOTIF-CONTAINING PROTEIN"/>
    <property type="match status" value="1"/>
</dbReference>
<comment type="caution">
    <text evidence="3">The sequence shown here is derived from an EMBL/GenBank/DDBJ whole genome shotgun (WGS) entry which is preliminary data.</text>
</comment>
<keyword evidence="1" id="KW-0694">RNA-binding</keyword>
<dbReference type="STRING" id="4999.A0A1Y1UAP0"/>
<accession>A0A1Y1UAP0</accession>
<evidence type="ECO:0000259" key="2">
    <source>
        <dbReference type="PROSITE" id="PS50102"/>
    </source>
</evidence>
<dbReference type="InterPro" id="IPR000504">
    <property type="entry name" value="RRM_dom"/>
</dbReference>
<dbReference type="InParanoid" id="A0A1Y1UAP0"/>
<reference evidence="3 4" key="1">
    <citation type="submission" date="2017-03" db="EMBL/GenBank/DDBJ databases">
        <title>Widespread Adenine N6-methylation of Active Genes in Fungi.</title>
        <authorList>
            <consortium name="DOE Joint Genome Institute"/>
            <person name="Mondo S.J."/>
            <person name="Dannebaum R.O."/>
            <person name="Kuo R.C."/>
            <person name="Louie K.B."/>
            <person name="Bewick A.J."/>
            <person name="Labutti K."/>
            <person name="Haridas S."/>
            <person name="Kuo A."/>
            <person name="Salamov A."/>
            <person name="Ahrendt S.R."/>
            <person name="Lau R."/>
            <person name="Bowen B.P."/>
            <person name="Lipzen A."/>
            <person name="Sullivan W."/>
            <person name="Andreopoulos W.B."/>
            <person name="Clum A."/>
            <person name="Lindquist E."/>
            <person name="Daum C."/>
            <person name="Northen T.R."/>
            <person name="Ramamoorthy G."/>
            <person name="Schmitz R.J."/>
            <person name="Gryganskyi A."/>
            <person name="Culley D."/>
            <person name="Magnuson J."/>
            <person name="James T.Y."/>
            <person name="O'Malley M.A."/>
            <person name="Stajich J.E."/>
            <person name="Spatafora J.W."/>
            <person name="Visel A."/>
            <person name="Grigoriev I.V."/>
        </authorList>
    </citation>
    <scope>NUCLEOTIDE SEQUENCE [LARGE SCALE GENOMIC DNA]</scope>
    <source>
        <strain evidence="3 4">NRRL Y-17943</strain>
    </source>
</reference>
<dbReference type="OrthoDB" id="446113at2759"/>
<gene>
    <name evidence="3" type="ORF">BD324DRAFT_116477</name>
</gene>
<dbReference type="PANTHER" id="PTHR23140">
    <property type="entry name" value="RNA PROCESSING PROTEIN LD23810P"/>
    <property type="match status" value="1"/>
</dbReference>
<dbReference type="AlphaFoldDB" id="A0A1Y1UAP0"/>
<dbReference type="GO" id="GO:0005634">
    <property type="term" value="C:nucleus"/>
    <property type="evidence" value="ECO:0007669"/>
    <property type="project" value="TreeGrafter"/>
</dbReference>
<keyword evidence="4" id="KW-1185">Reference proteome</keyword>
<dbReference type="Gene3D" id="3.30.70.330">
    <property type="match status" value="1"/>
</dbReference>
<dbReference type="InterPro" id="IPR012677">
    <property type="entry name" value="Nucleotide-bd_a/b_plait_sf"/>
</dbReference>
<name>A0A1Y1UAP0_9TREE</name>
<sequence>MPHRLSTPSSTTSSAALSLHHCSACSEVSDSILSPYDAFNGPSDSSSDTGTSEKRFYALQTLLSIGEADPVQVAAALSSLDPDESLISLATHIVKIHFPRSGYLGNASTSLIREISQAWDAGYDEIRVAQRLRDGKVAPPSTGGCWPARVAASDEGNATVFIGGLTGDVTEYYLAAVFAVFGPYTGVKVLPPKSGTSYCGFVHYVHRSDAEVVVKVMQGFEMMGHRLRISWGRSTGHREETSEVYRGSSMRLESGGGDTNANRVSTFGQGYSESSAPATVDPNLIVQVAKQIDSKVAMEYLRLVDEKFKGDGAAFIDM</sequence>
<dbReference type="SUPFAM" id="SSF54928">
    <property type="entry name" value="RNA-binding domain, RBD"/>
    <property type="match status" value="1"/>
</dbReference>
<evidence type="ECO:0000313" key="4">
    <source>
        <dbReference type="Proteomes" id="UP000193218"/>
    </source>
</evidence>